<feature type="compositionally biased region" description="Low complexity" evidence="1">
    <location>
        <begin position="334"/>
        <end position="343"/>
    </location>
</feature>
<sequence length="373" mass="40352">MSSTFNANSQPLGGDRVYPIIIVGSSSGGRKRPQENISLGEDSTHDNHHNDPSSMGEVHRGGNYCNASYIRRESPKYHRSGPPQQHGIYVSSTSGNNIEYNNEYNDSSSNNNNNRRHRHKSKDELQYAASTVHSALADAGHTIVSATTMRDSRREGLLSSHLESVDVDDCCKVVTSRVHSDDEDAIHARTDEEANFQIDNCIDYNLASMYMIAGLVQSTRNHYNFSSNDDGEANIDNAAAFGQKNSFVTADLPTKKQGRSSGPTKEGSHGINNNSTDDKSSEDNSEGLSSWTPSSRSSFHHMNYYNGESSNIDNDNRSDGQSSDMAGGAGGGSTSSSSYSDSSDSGDDGIDDTQAITADKYNHDYDGPCTVVG</sequence>
<gene>
    <name evidence="2" type="ORF">ACHAXA_000929</name>
</gene>
<dbReference type="AlphaFoldDB" id="A0ABD3RU48"/>
<proteinExistence type="predicted"/>
<feature type="region of interest" description="Disordered" evidence="1">
    <location>
        <begin position="24"/>
        <end position="62"/>
    </location>
</feature>
<accession>A0ABD3RU48</accession>
<name>A0ABD3RU48_9STRA</name>
<evidence type="ECO:0000313" key="2">
    <source>
        <dbReference type="EMBL" id="KAL3812160.1"/>
    </source>
</evidence>
<dbReference type="Proteomes" id="UP001530377">
    <property type="component" value="Unassembled WGS sequence"/>
</dbReference>
<comment type="caution">
    <text evidence="2">The sequence shown here is derived from an EMBL/GenBank/DDBJ whole genome shotgun (WGS) entry which is preliminary data.</text>
</comment>
<reference evidence="2 3" key="1">
    <citation type="submission" date="2024-10" db="EMBL/GenBank/DDBJ databases">
        <title>Updated reference genomes for cyclostephanoid diatoms.</title>
        <authorList>
            <person name="Roberts W.R."/>
            <person name="Alverson A.J."/>
        </authorList>
    </citation>
    <scope>NUCLEOTIDE SEQUENCE [LARGE SCALE GENOMIC DNA]</scope>
    <source>
        <strain evidence="2 3">AJA228-03</strain>
    </source>
</reference>
<evidence type="ECO:0000313" key="3">
    <source>
        <dbReference type="Proteomes" id="UP001530377"/>
    </source>
</evidence>
<feature type="compositionally biased region" description="Low complexity" evidence="1">
    <location>
        <begin position="96"/>
        <end position="113"/>
    </location>
</feature>
<protein>
    <submittedName>
        <fullName evidence="2">Uncharacterized protein</fullName>
    </submittedName>
</protein>
<dbReference type="EMBL" id="JALLPB020000213">
    <property type="protein sequence ID" value="KAL3812160.1"/>
    <property type="molecule type" value="Genomic_DNA"/>
</dbReference>
<evidence type="ECO:0000256" key="1">
    <source>
        <dbReference type="SAM" id="MobiDB-lite"/>
    </source>
</evidence>
<organism evidence="2 3">
    <name type="scientific">Cyclostephanos tholiformis</name>
    <dbReference type="NCBI Taxonomy" id="382380"/>
    <lineage>
        <taxon>Eukaryota</taxon>
        <taxon>Sar</taxon>
        <taxon>Stramenopiles</taxon>
        <taxon>Ochrophyta</taxon>
        <taxon>Bacillariophyta</taxon>
        <taxon>Coscinodiscophyceae</taxon>
        <taxon>Thalassiosirophycidae</taxon>
        <taxon>Stephanodiscales</taxon>
        <taxon>Stephanodiscaceae</taxon>
        <taxon>Cyclostephanos</taxon>
    </lineage>
</organism>
<keyword evidence="3" id="KW-1185">Reference proteome</keyword>
<feature type="compositionally biased region" description="Basic and acidic residues" evidence="1">
    <location>
        <begin position="42"/>
        <end position="51"/>
    </location>
</feature>
<feature type="compositionally biased region" description="Polar residues" evidence="1">
    <location>
        <begin position="286"/>
        <end position="297"/>
    </location>
</feature>
<feature type="region of interest" description="Disordered" evidence="1">
    <location>
        <begin position="74"/>
        <end position="122"/>
    </location>
</feature>
<feature type="region of interest" description="Disordered" evidence="1">
    <location>
        <begin position="247"/>
        <end position="373"/>
    </location>
</feature>